<dbReference type="SUPFAM" id="SSF50494">
    <property type="entry name" value="Trypsin-like serine proteases"/>
    <property type="match status" value="1"/>
</dbReference>
<sequence>MIVDYLRYVAFAGRLRDFFERDLFEYVEPEATTGQHLRFAPEYIEKRLGWRGQTIVRDLHWDPHARDMISEELKEKIGVATVADGLTRDCFRVGERPPTHLYVELRAPHLEIVVDIDPHHWSEKYLKRSSYHETPIIYRRSGPAIGTIKSGAIIQETSRTQNAQGTLCGVFYDNPGPTFALTCGHVVGPSSEVTVERALQIWKLPLGSHFAYLGKTIHHSMYEPGGAREIIKTRLDAALVKVKAPATLSQVRGKAVRPAAIKPISSVLQEEPVAFRGAGRPTDTLARISAVTIRKSIDASNDGRISSLADALMLGHRQPMYISQPISRSGDSGAALRQGFSFAGSVTKQNQWYGMIVGGDETSAYATHAESLWAWAAEATSNHNLEFAFEI</sequence>
<name>A0A0R3M504_9BRAD</name>
<dbReference type="AlphaFoldDB" id="A0A0R3M504"/>
<evidence type="ECO:0000313" key="1">
    <source>
        <dbReference type="EMBL" id="KRR15009.1"/>
    </source>
</evidence>
<dbReference type="EMBL" id="LLYA01000230">
    <property type="protein sequence ID" value="KRR15009.1"/>
    <property type="molecule type" value="Genomic_DNA"/>
</dbReference>
<evidence type="ECO:0000313" key="2">
    <source>
        <dbReference type="Proteomes" id="UP000052023"/>
    </source>
</evidence>
<reference evidence="1 2" key="1">
    <citation type="submission" date="2014-03" db="EMBL/GenBank/DDBJ databases">
        <title>Bradyrhizobium valentinum sp. nov., isolated from effective nodules of Lupinus mariae-josephae, a lupine endemic of basic-lime soils in Eastern Spain.</title>
        <authorList>
            <person name="Duran D."/>
            <person name="Rey L."/>
            <person name="Navarro A."/>
            <person name="Busquets A."/>
            <person name="Imperial J."/>
            <person name="Ruiz-Argueso T."/>
        </authorList>
    </citation>
    <scope>NUCLEOTIDE SEQUENCE [LARGE SCALE GENOMIC DNA]</scope>
    <source>
        <strain evidence="1 2">Ro19</strain>
    </source>
</reference>
<organism evidence="1 2">
    <name type="scientific">Bradyrhizobium retamae</name>
    <dbReference type="NCBI Taxonomy" id="1300035"/>
    <lineage>
        <taxon>Bacteria</taxon>
        <taxon>Pseudomonadati</taxon>
        <taxon>Pseudomonadota</taxon>
        <taxon>Alphaproteobacteria</taxon>
        <taxon>Hyphomicrobiales</taxon>
        <taxon>Nitrobacteraceae</taxon>
        <taxon>Bradyrhizobium</taxon>
    </lineage>
</organism>
<dbReference type="Proteomes" id="UP000052023">
    <property type="component" value="Unassembled WGS sequence"/>
</dbReference>
<comment type="caution">
    <text evidence="1">The sequence shown here is derived from an EMBL/GenBank/DDBJ whole genome shotgun (WGS) entry which is preliminary data.</text>
</comment>
<accession>A0A0R3M504</accession>
<protein>
    <submittedName>
        <fullName evidence="1">Uncharacterized protein</fullName>
    </submittedName>
</protein>
<gene>
    <name evidence="1" type="ORF">CQ13_37540</name>
</gene>
<dbReference type="OrthoDB" id="8477359at2"/>
<proteinExistence type="predicted"/>
<keyword evidence="2" id="KW-1185">Reference proteome</keyword>
<dbReference type="InterPro" id="IPR009003">
    <property type="entry name" value="Peptidase_S1_PA"/>
</dbReference>
<dbReference type="RefSeq" id="WP_057848223.1">
    <property type="nucleotide sequence ID" value="NZ_LLYA01000230.1"/>
</dbReference>